<dbReference type="GO" id="GO:0045892">
    <property type="term" value="P:negative regulation of DNA-templated transcription"/>
    <property type="evidence" value="ECO:0007669"/>
    <property type="project" value="UniProtKB-ARBA"/>
</dbReference>
<protein>
    <recommendedName>
        <fullName evidence="4">HTH luxR-type domain-containing protein</fullName>
    </recommendedName>
</protein>
<dbReference type="SUPFAM" id="SSF55781">
    <property type="entry name" value="GAF domain-like"/>
    <property type="match status" value="1"/>
</dbReference>
<evidence type="ECO:0000256" key="2">
    <source>
        <dbReference type="ARBA" id="ARBA00023125"/>
    </source>
</evidence>
<dbReference type="GeneID" id="96598282"/>
<evidence type="ECO:0000259" key="4">
    <source>
        <dbReference type="PROSITE" id="PS50043"/>
    </source>
</evidence>
<feature type="domain" description="HTH luxR-type" evidence="4">
    <location>
        <begin position="174"/>
        <end position="236"/>
    </location>
</feature>
<dbReference type="PANTHER" id="PTHR44688">
    <property type="entry name" value="DNA-BINDING TRANSCRIPTIONAL ACTIVATOR DEVR_DOSR"/>
    <property type="match status" value="1"/>
</dbReference>
<accession>A0A0K9FD74</accession>
<dbReference type="PANTHER" id="PTHR44688:SF25">
    <property type="entry name" value="HTH LUXR-TYPE DOMAIN-CONTAINING PROTEIN"/>
    <property type="match status" value="1"/>
</dbReference>
<dbReference type="CDD" id="cd06170">
    <property type="entry name" value="LuxR_C_like"/>
    <property type="match status" value="1"/>
</dbReference>
<dbReference type="EMBL" id="LFXJ01000005">
    <property type="protein sequence ID" value="KMY32168.1"/>
    <property type="molecule type" value="Genomic_DNA"/>
</dbReference>
<dbReference type="InterPro" id="IPR036388">
    <property type="entry name" value="WH-like_DNA-bd_sf"/>
</dbReference>
<evidence type="ECO:0000256" key="3">
    <source>
        <dbReference type="ARBA" id="ARBA00023163"/>
    </source>
</evidence>
<dbReference type="InterPro" id="IPR029016">
    <property type="entry name" value="GAF-like_dom_sf"/>
</dbReference>
<comment type="caution">
    <text evidence="5">The sequence shown here is derived from an EMBL/GenBank/DDBJ whole genome shotgun (WGS) entry which is preliminary data.</text>
</comment>
<organism evidence="5 6">
    <name type="scientific">Lysinibacillus xylanilyticus</name>
    <dbReference type="NCBI Taxonomy" id="582475"/>
    <lineage>
        <taxon>Bacteria</taxon>
        <taxon>Bacillati</taxon>
        <taxon>Bacillota</taxon>
        <taxon>Bacilli</taxon>
        <taxon>Bacillales</taxon>
        <taxon>Bacillaceae</taxon>
        <taxon>Lysinibacillus</taxon>
    </lineage>
</organism>
<dbReference type="InterPro" id="IPR016032">
    <property type="entry name" value="Sig_transdc_resp-reg_C-effctor"/>
</dbReference>
<dbReference type="SMART" id="SM00421">
    <property type="entry name" value="HTH_LUXR"/>
    <property type="match status" value="1"/>
</dbReference>
<sequence length="236" mass="27710">MYNKLSVSDYERIIYFASQITRSIPKVRSSALQELSAIFGYNHTLFWLADNQGQLKDPINYNISDRMLTDYLDGNYNLDFLYPPHKKDLFKQKNVLRLSDVITHEQYEMSEYYKNFMSKYGFYDEMVVTLSHNEKVIGAIGMSKREKNNYFTNEDVLRFEYLSTIISSALLYCGEEKKSLLSKREQEVVILVKKGYTNAQIATELYISINTVKKHLQNIFDKYGVLNRTELISKIK</sequence>
<evidence type="ECO:0000313" key="6">
    <source>
        <dbReference type="Proteomes" id="UP000037326"/>
    </source>
</evidence>
<keyword evidence="2" id="KW-0238">DNA-binding</keyword>
<keyword evidence="3" id="KW-0804">Transcription</keyword>
<dbReference type="GO" id="GO:0003677">
    <property type="term" value="F:DNA binding"/>
    <property type="evidence" value="ECO:0007669"/>
    <property type="project" value="UniProtKB-KW"/>
</dbReference>
<proteinExistence type="predicted"/>
<dbReference type="PRINTS" id="PR00038">
    <property type="entry name" value="HTHLUXR"/>
</dbReference>
<evidence type="ECO:0000313" key="5">
    <source>
        <dbReference type="EMBL" id="KMY32168.1"/>
    </source>
</evidence>
<dbReference type="SUPFAM" id="SSF46894">
    <property type="entry name" value="C-terminal effector domain of the bipartite response regulators"/>
    <property type="match status" value="1"/>
</dbReference>
<dbReference type="Gene3D" id="3.30.450.40">
    <property type="match status" value="1"/>
</dbReference>
<dbReference type="OrthoDB" id="2612750at2"/>
<dbReference type="AlphaFoldDB" id="A0A0K9FD74"/>
<dbReference type="PROSITE" id="PS00622">
    <property type="entry name" value="HTH_LUXR_1"/>
    <property type="match status" value="1"/>
</dbReference>
<dbReference type="Pfam" id="PF00196">
    <property type="entry name" value="GerE"/>
    <property type="match status" value="1"/>
</dbReference>
<dbReference type="InterPro" id="IPR000792">
    <property type="entry name" value="Tscrpt_reg_LuxR_C"/>
</dbReference>
<dbReference type="RefSeq" id="WP_049665265.1">
    <property type="nucleotide sequence ID" value="NZ_LFXJ01000005.1"/>
</dbReference>
<dbReference type="Proteomes" id="UP000037326">
    <property type="component" value="Unassembled WGS sequence"/>
</dbReference>
<dbReference type="Gene3D" id="1.10.10.10">
    <property type="entry name" value="Winged helix-like DNA-binding domain superfamily/Winged helix DNA-binding domain"/>
    <property type="match status" value="1"/>
</dbReference>
<name>A0A0K9FD74_9BACI</name>
<dbReference type="PROSITE" id="PS50043">
    <property type="entry name" value="HTH_LUXR_2"/>
    <property type="match status" value="1"/>
</dbReference>
<gene>
    <name evidence="5" type="ORF">ACZ11_08415</name>
</gene>
<reference evidence="6" key="1">
    <citation type="submission" date="2015-07" db="EMBL/GenBank/DDBJ databases">
        <authorList>
            <consortium name="Consortium for Microbial Forensics and Genomics (microFORGE)"/>
            <person name="Knight B.M."/>
            <person name="Roberts D.P."/>
            <person name="Lin D."/>
            <person name="Hari K."/>
            <person name="Fletcher J."/>
            <person name="Melcher U."/>
            <person name="Blagden T."/>
            <person name="Winegar R.A."/>
        </authorList>
    </citation>
    <scope>NUCLEOTIDE SEQUENCE [LARGE SCALE GENOMIC DNA]</scope>
    <source>
        <strain evidence="6">DSM 23493</strain>
    </source>
</reference>
<keyword evidence="1" id="KW-0805">Transcription regulation</keyword>
<evidence type="ECO:0000256" key="1">
    <source>
        <dbReference type="ARBA" id="ARBA00023015"/>
    </source>
</evidence>
<dbReference type="PATRIC" id="fig|582475.4.peg.1220"/>